<proteinExistence type="inferred from homology"/>
<reference evidence="7 8" key="1">
    <citation type="journal article" date="2018" name="Evol. Lett.">
        <title>Horizontal gene cluster transfer increased hallucinogenic mushroom diversity.</title>
        <authorList>
            <person name="Reynolds H.T."/>
            <person name="Vijayakumar V."/>
            <person name="Gluck-Thaler E."/>
            <person name="Korotkin H.B."/>
            <person name="Matheny P.B."/>
            <person name="Slot J.C."/>
        </authorList>
    </citation>
    <scope>NUCLEOTIDE SEQUENCE [LARGE SCALE GENOMIC DNA]</scope>
    <source>
        <strain evidence="7 8">SRW20</strain>
    </source>
</reference>
<keyword evidence="8" id="KW-1185">Reference proteome</keyword>
<evidence type="ECO:0000256" key="3">
    <source>
        <dbReference type="ARBA" id="ARBA00008105"/>
    </source>
</evidence>
<comment type="subcellular location">
    <subcellularLocation>
        <location evidence="2">Nucleus</location>
        <location evidence="2">Nucleolus</location>
    </subcellularLocation>
</comment>
<feature type="region of interest" description="Disordered" evidence="6">
    <location>
        <begin position="280"/>
        <end position="327"/>
    </location>
</feature>
<dbReference type="PANTHER" id="PTHR12838">
    <property type="entry name" value="U3 SMALL NUCLEOLAR RNA-ASSOCIATED PROTEIN 11"/>
    <property type="match status" value="1"/>
</dbReference>
<dbReference type="Proteomes" id="UP000284706">
    <property type="component" value="Unassembled WGS sequence"/>
</dbReference>
<dbReference type="EMBL" id="NHYE01005666">
    <property type="protein sequence ID" value="PPQ64480.1"/>
    <property type="molecule type" value="Genomic_DNA"/>
</dbReference>
<dbReference type="STRING" id="231916.A0A409VEJ5"/>
<evidence type="ECO:0000256" key="6">
    <source>
        <dbReference type="SAM" id="MobiDB-lite"/>
    </source>
</evidence>
<evidence type="ECO:0008006" key="9">
    <source>
        <dbReference type="Google" id="ProtNLM"/>
    </source>
</evidence>
<dbReference type="PANTHER" id="PTHR12838:SF0">
    <property type="entry name" value="U3 SMALL NUCLEOLAR RNA-ASSOCIATED PROTEIN 11-RELATED"/>
    <property type="match status" value="1"/>
</dbReference>
<gene>
    <name evidence="7" type="ORF">CVT26_002019</name>
</gene>
<dbReference type="FunCoup" id="A0A409VEJ5">
    <property type="interactions" value="362"/>
</dbReference>
<protein>
    <recommendedName>
        <fullName evidence="9">U3 small nucleolar RNA-associated protein 11</fullName>
    </recommendedName>
</protein>
<evidence type="ECO:0000256" key="1">
    <source>
        <dbReference type="ARBA" id="ARBA00004099"/>
    </source>
</evidence>
<sequence length="342" mass="39837">MTSSLRNSVHRRNHKERSQLAHRAKLGILEKHADYVKRARDYHSKQDRLNRLRQKAAERNKDEFYFSMTKEKTKEGVHIQDRGNTALPTDIVKVLKTQDENYVRTMRAAGLKKIDKIKNQLMEMADLLKSDLLNLSDEGLDENELQILRDAKILKSDKSHSSKKRKHFVFAESSEEASRLAKREKTEEATNDVDTSTLVLPTEIDLGWKPGDTKKKSRRKSSISHTADEANEDDDSFESSTASDESPLAKRRRLLKELAARLERDRQLRYAAREFEMQRQMMGKGARRKIQGVEKVEGQDDDDTEDEDELDANHGKRRSRSAKQVDEATYRPRVYKWRLERK</sequence>
<evidence type="ECO:0000313" key="8">
    <source>
        <dbReference type="Proteomes" id="UP000284706"/>
    </source>
</evidence>
<dbReference type="InParanoid" id="A0A409VEJ5"/>
<dbReference type="OrthoDB" id="29058at2759"/>
<feature type="compositionally biased region" description="Acidic residues" evidence="6">
    <location>
        <begin position="299"/>
        <end position="310"/>
    </location>
</feature>
<evidence type="ECO:0000256" key="5">
    <source>
        <dbReference type="ARBA" id="ARBA00023242"/>
    </source>
</evidence>
<feature type="region of interest" description="Disordered" evidence="6">
    <location>
        <begin position="209"/>
        <end position="248"/>
    </location>
</feature>
<feature type="region of interest" description="Disordered" evidence="6">
    <location>
        <begin position="175"/>
        <end position="196"/>
    </location>
</feature>
<feature type="compositionally biased region" description="Basic and acidic residues" evidence="6">
    <location>
        <begin position="176"/>
        <end position="188"/>
    </location>
</feature>
<organism evidence="7 8">
    <name type="scientific">Gymnopilus dilepis</name>
    <dbReference type="NCBI Taxonomy" id="231916"/>
    <lineage>
        <taxon>Eukaryota</taxon>
        <taxon>Fungi</taxon>
        <taxon>Dikarya</taxon>
        <taxon>Basidiomycota</taxon>
        <taxon>Agaricomycotina</taxon>
        <taxon>Agaricomycetes</taxon>
        <taxon>Agaricomycetidae</taxon>
        <taxon>Agaricales</taxon>
        <taxon>Agaricineae</taxon>
        <taxon>Hymenogastraceae</taxon>
        <taxon>Gymnopilus</taxon>
    </lineage>
</organism>
<comment type="caution">
    <text evidence="7">The sequence shown here is derived from an EMBL/GenBank/DDBJ whole genome shotgun (WGS) entry which is preliminary data.</text>
</comment>
<evidence type="ECO:0000313" key="7">
    <source>
        <dbReference type="EMBL" id="PPQ64480.1"/>
    </source>
</evidence>
<comment type="similarity">
    <text evidence="3">Belongs to the UTP11 family.</text>
</comment>
<dbReference type="InterPro" id="IPR007144">
    <property type="entry name" value="SSU_processome_Utp11"/>
</dbReference>
<dbReference type="Pfam" id="PF03998">
    <property type="entry name" value="Utp11"/>
    <property type="match status" value="1"/>
</dbReference>
<name>A0A409VEJ5_9AGAR</name>
<evidence type="ECO:0000256" key="4">
    <source>
        <dbReference type="ARBA" id="ARBA00022552"/>
    </source>
</evidence>
<comment type="function">
    <text evidence="1">Involved in nucleolar processing of pre-18S ribosomal RNA.</text>
</comment>
<evidence type="ECO:0000256" key="2">
    <source>
        <dbReference type="ARBA" id="ARBA00004604"/>
    </source>
</evidence>
<dbReference type="GO" id="GO:0032040">
    <property type="term" value="C:small-subunit processome"/>
    <property type="evidence" value="ECO:0007669"/>
    <property type="project" value="InterPro"/>
</dbReference>
<keyword evidence="5" id="KW-0539">Nucleus</keyword>
<dbReference type="GO" id="GO:0006364">
    <property type="term" value="P:rRNA processing"/>
    <property type="evidence" value="ECO:0007669"/>
    <property type="project" value="UniProtKB-KW"/>
</dbReference>
<dbReference type="AlphaFoldDB" id="A0A409VEJ5"/>
<keyword evidence="4" id="KW-0698">rRNA processing</keyword>
<accession>A0A409VEJ5</accession>